<dbReference type="Pfam" id="PF07536">
    <property type="entry name" value="HWE_HK"/>
    <property type="match status" value="1"/>
</dbReference>
<keyword evidence="4" id="KW-0808">Transferase</keyword>
<dbReference type="InterPro" id="IPR011102">
    <property type="entry name" value="Sig_transdc_His_kinase_HWE"/>
</dbReference>
<evidence type="ECO:0000256" key="7">
    <source>
        <dbReference type="ARBA" id="ARBA00022840"/>
    </source>
</evidence>
<feature type="transmembrane region" description="Helical" evidence="8">
    <location>
        <begin position="124"/>
        <end position="141"/>
    </location>
</feature>
<evidence type="ECO:0000256" key="2">
    <source>
        <dbReference type="ARBA" id="ARBA00012438"/>
    </source>
</evidence>
<name>A0A7Y0GC20_9SPHN</name>
<dbReference type="NCBIfam" id="TIGR00229">
    <property type="entry name" value="sensory_box"/>
    <property type="match status" value="1"/>
</dbReference>
<evidence type="ECO:0000256" key="1">
    <source>
        <dbReference type="ARBA" id="ARBA00000085"/>
    </source>
</evidence>
<sequence length="526" mass="57082">MGSNPTLSATASFAVLSRRVRPYFHRKLRTRADRPTVRILGEGSAGVSSLTAAEQRTPTASWWFALRARFRTHPLLRILLPVTMVALSAAARYLLGPWYPAPFIPFYPAILVSTLIGGRLAANLSLALSLACAAYFFYYLSGNAEATNVPVALAMFALVALTVIEILVRLTSLADALRAREVVLLAQAEDLMRREHASVERLAELEAIYEQAPIGLGLLDDQMRFVRLNSALAEMNGYSIEDHVGKSAWDLVPDLRSSAEPILRSVLDTGEAIRDVEISGETAANPGTSRYWKEMFYPVRGLEGRTSGIGILCEDVTDQKQSQEREALLMGEVDHRAKNLLAVVQSVVQLTRFHGDPAAFKASIVDRIQALGRVHALLAAHRWSGVALDEIIAQELAPFGDAITVHHLDQPLQLNPGAAQALSMILHELLTNSVKYGALSASGRVELSLNSAGPDSSDVELRWLELDGPAPVEGRPKGFGTKLLATAVTGTLSGQLDYDLRPEGLRCEICFPRSAASSRTAESNSA</sequence>
<dbReference type="InterPro" id="IPR036890">
    <property type="entry name" value="HATPase_C_sf"/>
</dbReference>
<accession>A0A7Y0GC20</accession>
<keyword evidence="5" id="KW-0547">Nucleotide-binding</keyword>
<evidence type="ECO:0000256" key="3">
    <source>
        <dbReference type="ARBA" id="ARBA00022553"/>
    </source>
</evidence>
<comment type="caution">
    <text evidence="10">The sequence shown here is derived from an EMBL/GenBank/DDBJ whole genome shotgun (WGS) entry which is preliminary data.</text>
</comment>
<comment type="catalytic activity">
    <reaction evidence="1">
        <text>ATP + protein L-histidine = ADP + protein N-phospho-L-histidine.</text>
        <dbReference type="EC" id="2.7.13.3"/>
    </reaction>
</comment>
<keyword evidence="6" id="KW-0418">Kinase</keyword>
<keyword evidence="8" id="KW-1133">Transmembrane helix</keyword>
<keyword evidence="7" id="KW-0067">ATP-binding</keyword>
<dbReference type="EMBL" id="JABBGM010000011">
    <property type="protein sequence ID" value="NML95589.1"/>
    <property type="molecule type" value="Genomic_DNA"/>
</dbReference>
<feature type="domain" description="PAS" evidence="9">
    <location>
        <begin position="201"/>
        <end position="270"/>
    </location>
</feature>
<dbReference type="PANTHER" id="PTHR41523">
    <property type="entry name" value="TWO-COMPONENT SYSTEM SENSOR PROTEIN"/>
    <property type="match status" value="1"/>
</dbReference>
<evidence type="ECO:0000313" key="11">
    <source>
        <dbReference type="Proteomes" id="UP000583556"/>
    </source>
</evidence>
<keyword evidence="8" id="KW-0812">Transmembrane</keyword>
<protein>
    <recommendedName>
        <fullName evidence="2">histidine kinase</fullName>
        <ecNumber evidence="2">2.7.13.3</ecNumber>
    </recommendedName>
</protein>
<feature type="transmembrane region" description="Helical" evidence="8">
    <location>
        <begin position="75"/>
        <end position="95"/>
    </location>
</feature>
<dbReference type="CDD" id="cd00130">
    <property type="entry name" value="PAS"/>
    <property type="match status" value="1"/>
</dbReference>
<dbReference type="Gene3D" id="3.30.450.20">
    <property type="entry name" value="PAS domain"/>
    <property type="match status" value="1"/>
</dbReference>
<evidence type="ECO:0000259" key="9">
    <source>
        <dbReference type="PROSITE" id="PS50112"/>
    </source>
</evidence>
<dbReference type="AlphaFoldDB" id="A0A7Y0GC20"/>
<keyword evidence="3" id="KW-0597">Phosphoprotein</keyword>
<evidence type="ECO:0000313" key="10">
    <source>
        <dbReference type="EMBL" id="NML95589.1"/>
    </source>
</evidence>
<dbReference type="Proteomes" id="UP000583556">
    <property type="component" value="Unassembled WGS sequence"/>
</dbReference>
<feature type="transmembrane region" description="Helical" evidence="8">
    <location>
        <begin position="147"/>
        <end position="168"/>
    </location>
</feature>
<dbReference type="InterPro" id="IPR000014">
    <property type="entry name" value="PAS"/>
</dbReference>
<dbReference type="PANTHER" id="PTHR41523:SF8">
    <property type="entry name" value="ETHYLENE RESPONSE SENSOR PROTEIN"/>
    <property type="match status" value="1"/>
</dbReference>
<keyword evidence="8" id="KW-0472">Membrane</keyword>
<dbReference type="InterPro" id="IPR013656">
    <property type="entry name" value="PAS_4"/>
</dbReference>
<dbReference type="GO" id="GO:0005524">
    <property type="term" value="F:ATP binding"/>
    <property type="evidence" value="ECO:0007669"/>
    <property type="project" value="UniProtKB-KW"/>
</dbReference>
<dbReference type="Pfam" id="PF08448">
    <property type="entry name" value="PAS_4"/>
    <property type="match status" value="1"/>
</dbReference>
<evidence type="ECO:0000256" key="8">
    <source>
        <dbReference type="SAM" id="Phobius"/>
    </source>
</evidence>
<gene>
    <name evidence="10" type="ORF">HHL27_18095</name>
</gene>
<dbReference type="SUPFAM" id="SSF55785">
    <property type="entry name" value="PYP-like sensor domain (PAS domain)"/>
    <property type="match status" value="1"/>
</dbReference>
<dbReference type="Gene3D" id="3.30.565.10">
    <property type="entry name" value="Histidine kinase-like ATPase, C-terminal domain"/>
    <property type="match status" value="1"/>
</dbReference>
<keyword evidence="11" id="KW-1185">Reference proteome</keyword>
<dbReference type="EC" id="2.7.13.3" evidence="2"/>
<organism evidence="10 11">
    <name type="scientific">Novosphingobium olei</name>
    <dbReference type="NCBI Taxonomy" id="2728851"/>
    <lineage>
        <taxon>Bacteria</taxon>
        <taxon>Pseudomonadati</taxon>
        <taxon>Pseudomonadota</taxon>
        <taxon>Alphaproteobacteria</taxon>
        <taxon>Sphingomonadales</taxon>
        <taxon>Sphingomonadaceae</taxon>
        <taxon>Novosphingobium</taxon>
    </lineage>
</organism>
<evidence type="ECO:0000256" key="5">
    <source>
        <dbReference type="ARBA" id="ARBA00022741"/>
    </source>
</evidence>
<proteinExistence type="predicted"/>
<dbReference type="GO" id="GO:0004673">
    <property type="term" value="F:protein histidine kinase activity"/>
    <property type="evidence" value="ECO:0007669"/>
    <property type="project" value="UniProtKB-EC"/>
</dbReference>
<dbReference type="PROSITE" id="PS50112">
    <property type="entry name" value="PAS"/>
    <property type="match status" value="1"/>
</dbReference>
<dbReference type="InterPro" id="IPR035965">
    <property type="entry name" value="PAS-like_dom_sf"/>
</dbReference>
<evidence type="ECO:0000256" key="6">
    <source>
        <dbReference type="ARBA" id="ARBA00022777"/>
    </source>
</evidence>
<dbReference type="SMART" id="SM00091">
    <property type="entry name" value="PAS"/>
    <property type="match status" value="1"/>
</dbReference>
<dbReference type="RefSeq" id="WP_169494798.1">
    <property type="nucleotide sequence ID" value="NZ_JABBGM010000011.1"/>
</dbReference>
<evidence type="ECO:0000256" key="4">
    <source>
        <dbReference type="ARBA" id="ARBA00022679"/>
    </source>
</evidence>
<dbReference type="SMART" id="SM00911">
    <property type="entry name" value="HWE_HK"/>
    <property type="match status" value="1"/>
</dbReference>
<reference evidence="10 11" key="1">
    <citation type="submission" date="2020-04" db="EMBL/GenBank/DDBJ databases">
        <title>Novosphingobium sp. TW-4 isolated from soil.</title>
        <authorList>
            <person name="Dahal R.H."/>
            <person name="Chaudhary D.K."/>
        </authorList>
    </citation>
    <scope>NUCLEOTIDE SEQUENCE [LARGE SCALE GENOMIC DNA]</scope>
    <source>
        <strain evidence="10 11">TW-4</strain>
    </source>
</reference>